<name>A0A6J4RD45_9ACTN</name>
<evidence type="ECO:0000259" key="8">
    <source>
        <dbReference type="Pfam" id="PF02910"/>
    </source>
</evidence>
<dbReference type="PRINTS" id="PR00411">
    <property type="entry name" value="PNDRDTASEI"/>
</dbReference>
<dbReference type="InterPro" id="IPR003953">
    <property type="entry name" value="FAD-dep_OxRdtase_2_FAD-bd"/>
</dbReference>
<dbReference type="SUPFAM" id="SSF56425">
    <property type="entry name" value="Succinate dehydrogenase/fumarate reductase flavoprotein, catalytic domain"/>
    <property type="match status" value="1"/>
</dbReference>
<dbReference type="GO" id="GO:0008177">
    <property type="term" value="F:succinate dehydrogenase (quinone) activity"/>
    <property type="evidence" value="ECO:0007669"/>
    <property type="project" value="UniProtKB-EC"/>
</dbReference>
<dbReference type="Gene3D" id="1.20.58.100">
    <property type="entry name" value="Fumarate reductase/succinate dehydrogenase flavoprotein-like, C-terminal domain"/>
    <property type="match status" value="1"/>
</dbReference>
<dbReference type="Gene3D" id="3.90.700.10">
    <property type="entry name" value="Succinate dehydrogenase/fumarate reductase flavoprotein, catalytic domain"/>
    <property type="match status" value="1"/>
</dbReference>
<proteinExistence type="predicted"/>
<evidence type="ECO:0000313" key="9">
    <source>
        <dbReference type="EMBL" id="CAA9464333.1"/>
    </source>
</evidence>
<keyword evidence="2" id="KW-0285">Flavoprotein</keyword>
<evidence type="ECO:0000256" key="5">
    <source>
        <dbReference type="PIRSR" id="PIRSR000171-1"/>
    </source>
</evidence>
<comment type="cofactor">
    <cofactor evidence="1">
        <name>FAD</name>
        <dbReference type="ChEBI" id="CHEBI:57692"/>
    </cofactor>
</comment>
<protein>
    <submittedName>
        <fullName evidence="9">Succinate dehydrogenase flavoprotein subunit</fullName>
        <ecNumber evidence="9">1.3.5.1</ecNumber>
    </submittedName>
</protein>
<dbReference type="PANTHER" id="PTHR11632:SF51">
    <property type="entry name" value="SUCCINATE DEHYDROGENASE [UBIQUINONE] FLAVOPROTEIN SUBUNIT, MITOCHONDRIAL"/>
    <property type="match status" value="1"/>
</dbReference>
<dbReference type="InterPro" id="IPR027477">
    <property type="entry name" value="Succ_DH/fumarate_Rdtase_cat_sf"/>
</dbReference>
<dbReference type="InterPro" id="IPR037099">
    <property type="entry name" value="Fum_R/Succ_DH_flav-like_C_sf"/>
</dbReference>
<sequence length="599" mass="65852">MERNGNTNGARHGHEVLEHDILIIGAGGAGLRAAIAATQRGLSVGVVTKSLLGKAHTVMAEGGVAAALGNVDSEDGWQTHFMDTLKAGKFLNNWRMAELFAKEAPDRVYELEQWGALFNRTPEGKISQRPFGAHTYTRLCHVGDRTGLEMIRTLQERTLATEAKVYMETSVTKLFQNDEGRVVGALAYTREAGKFIHFKAKAVIVATGGWGRIYKVTSNSWEGTGDGVVLAYNAGAELVDMEMVQFHPTGMVWPPGVRGLLVTEGVRGEGGFLRNSDGERFMENYDAERMELSSRDVVARANYTEVTEGRGSEHGGVFLDITHLGYNGIMKKLPTMYEQFLKLADIDISKEPMEVFPTIHYTMGGIKVDPETCATNVPGLYAAGEVGGGLHGANRLGGNSLSDLLVFGRRAGEGAAEYVKGNGYSAEIESSVVEDEKKRVVHPLERQDGDENPFHLQQELQEAMMEHANLMRNEDSLKEGLGKILAIKDRLPNVKVHGSTLFNPGWHASQDIHNLVQVSEIIVRAALERTERRGAQWRLDYDGPDDELGKINFIVKRDQQGEAGIEKREIPPMPDHLSRLFDDGDDKHGGEQGGKESQF</sequence>
<evidence type="ECO:0000256" key="6">
    <source>
        <dbReference type="SAM" id="MobiDB-lite"/>
    </source>
</evidence>
<keyword evidence="4 9" id="KW-0560">Oxidoreductase</keyword>
<dbReference type="PRINTS" id="PR00368">
    <property type="entry name" value="FADPNR"/>
</dbReference>
<dbReference type="EC" id="1.3.5.1" evidence="9"/>
<keyword evidence="3" id="KW-0274">FAD</keyword>
<feature type="domain" description="Fumarate reductase/succinate dehydrogenase flavoprotein-like C-terminal" evidence="8">
    <location>
        <begin position="458"/>
        <end position="569"/>
    </location>
</feature>
<evidence type="ECO:0000256" key="3">
    <source>
        <dbReference type="ARBA" id="ARBA00022827"/>
    </source>
</evidence>
<dbReference type="SUPFAM" id="SSF46977">
    <property type="entry name" value="Succinate dehydrogenase/fumarate reductase flavoprotein C-terminal domain"/>
    <property type="match status" value="1"/>
</dbReference>
<evidence type="ECO:0000256" key="4">
    <source>
        <dbReference type="ARBA" id="ARBA00023002"/>
    </source>
</evidence>
<organism evidence="9">
    <name type="scientific">uncultured Rubrobacteraceae bacterium</name>
    <dbReference type="NCBI Taxonomy" id="349277"/>
    <lineage>
        <taxon>Bacteria</taxon>
        <taxon>Bacillati</taxon>
        <taxon>Actinomycetota</taxon>
        <taxon>Rubrobacteria</taxon>
        <taxon>Rubrobacterales</taxon>
        <taxon>Rubrobacteraceae</taxon>
        <taxon>environmental samples</taxon>
    </lineage>
</organism>
<dbReference type="Pfam" id="PF02910">
    <property type="entry name" value="Succ_DH_flav_C"/>
    <property type="match status" value="1"/>
</dbReference>
<dbReference type="InterPro" id="IPR015939">
    <property type="entry name" value="Fum_Rdtase/Succ_DH_flav-like_C"/>
</dbReference>
<dbReference type="EMBL" id="CADCVE010000097">
    <property type="protein sequence ID" value="CAA9464333.1"/>
    <property type="molecule type" value="Genomic_DNA"/>
</dbReference>
<dbReference type="SUPFAM" id="SSF51905">
    <property type="entry name" value="FAD/NAD(P)-binding domain"/>
    <property type="match status" value="1"/>
</dbReference>
<evidence type="ECO:0000259" key="7">
    <source>
        <dbReference type="Pfam" id="PF00890"/>
    </source>
</evidence>
<dbReference type="InterPro" id="IPR030664">
    <property type="entry name" value="SdhA/FrdA/AprA"/>
</dbReference>
<dbReference type="AlphaFoldDB" id="A0A6J4RD45"/>
<evidence type="ECO:0000256" key="1">
    <source>
        <dbReference type="ARBA" id="ARBA00001974"/>
    </source>
</evidence>
<dbReference type="Gene3D" id="3.50.50.60">
    <property type="entry name" value="FAD/NAD(P)-binding domain"/>
    <property type="match status" value="1"/>
</dbReference>
<reference evidence="9" key="1">
    <citation type="submission" date="2020-02" db="EMBL/GenBank/DDBJ databases">
        <authorList>
            <person name="Meier V. D."/>
        </authorList>
    </citation>
    <scope>NUCLEOTIDE SEQUENCE</scope>
    <source>
        <strain evidence="9">AVDCRST_MAG28</strain>
    </source>
</reference>
<feature type="active site" description="Proton acceptor" evidence="5">
    <location>
        <position position="295"/>
    </location>
</feature>
<dbReference type="InterPro" id="IPR036188">
    <property type="entry name" value="FAD/NAD-bd_sf"/>
</dbReference>
<dbReference type="Pfam" id="PF00890">
    <property type="entry name" value="FAD_binding_2"/>
    <property type="match status" value="1"/>
</dbReference>
<evidence type="ECO:0000256" key="2">
    <source>
        <dbReference type="ARBA" id="ARBA00022630"/>
    </source>
</evidence>
<dbReference type="FunFam" id="3.90.700.10:FF:000005">
    <property type="entry name" value="Succinate dehydrogenase flavoprotein subunit"/>
    <property type="match status" value="1"/>
</dbReference>
<gene>
    <name evidence="9" type="ORF">AVDCRST_MAG28-3848</name>
</gene>
<dbReference type="GO" id="GO:0033765">
    <property type="term" value="F:steroid dehydrogenase activity, acting on the CH-CH group of donors"/>
    <property type="evidence" value="ECO:0007669"/>
    <property type="project" value="UniProtKB-ARBA"/>
</dbReference>
<feature type="region of interest" description="Disordered" evidence="6">
    <location>
        <begin position="559"/>
        <end position="599"/>
    </location>
</feature>
<feature type="domain" description="FAD-dependent oxidoreductase 2 FAD-binding" evidence="7">
    <location>
        <begin position="20"/>
        <end position="401"/>
    </location>
</feature>
<dbReference type="PIRSF" id="PIRSF000171">
    <property type="entry name" value="SDHA_APRA_LASPO"/>
    <property type="match status" value="1"/>
</dbReference>
<accession>A0A6J4RD45</accession>
<dbReference type="PANTHER" id="PTHR11632">
    <property type="entry name" value="SUCCINATE DEHYDROGENASE 2 FLAVOPROTEIN SUBUNIT"/>
    <property type="match status" value="1"/>
</dbReference>